<organism evidence="1">
    <name type="scientific">marine sediment metagenome</name>
    <dbReference type="NCBI Taxonomy" id="412755"/>
    <lineage>
        <taxon>unclassified sequences</taxon>
        <taxon>metagenomes</taxon>
        <taxon>ecological metagenomes</taxon>
    </lineage>
</organism>
<gene>
    <name evidence="1" type="ORF">S12H4_61043</name>
</gene>
<dbReference type="EMBL" id="BARW01040380">
    <property type="protein sequence ID" value="GAJ17588.1"/>
    <property type="molecule type" value="Genomic_DNA"/>
</dbReference>
<feature type="non-terminal residue" evidence="1">
    <location>
        <position position="1"/>
    </location>
</feature>
<reference evidence="1" key="1">
    <citation type="journal article" date="2014" name="Front. Microbiol.">
        <title>High frequency of phylogenetically diverse reductive dehalogenase-homologous genes in deep subseafloor sedimentary metagenomes.</title>
        <authorList>
            <person name="Kawai M."/>
            <person name="Futagami T."/>
            <person name="Toyoda A."/>
            <person name="Takaki Y."/>
            <person name="Nishi S."/>
            <person name="Hori S."/>
            <person name="Arai W."/>
            <person name="Tsubouchi T."/>
            <person name="Morono Y."/>
            <person name="Uchiyama I."/>
            <person name="Ito T."/>
            <person name="Fujiyama A."/>
            <person name="Inagaki F."/>
            <person name="Takami H."/>
        </authorList>
    </citation>
    <scope>NUCLEOTIDE SEQUENCE</scope>
    <source>
        <strain evidence="1">Expedition CK06-06</strain>
    </source>
</reference>
<proteinExistence type="predicted"/>
<name>X1UJF7_9ZZZZ</name>
<accession>X1UJF7</accession>
<comment type="caution">
    <text evidence="1">The sequence shown here is derived from an EMBL/GenBank/DDBJ whole genome shotgun (WGS) entry which is preliminary data.</text>
</comment>
<protein>
    <submittedName>
        <fullName evidence="1">Uncharacterized protein</fullName>
    </submittedName>
</protein>
<sequence length="125" mass="13503">DALKEILADKLALQRQEILSHIPQGGTPSQPKTLIEQLTEFAGAMGQMKEFGPMLKSILGIPESSGGNPSTGLPVQIKGPDGQPIVMDLGHVIDWRKFQNEERRADGRHDALIGLAQTVRENLGG</sequence>
<evidence type="ECO:0000313" key="1">
    <source>
        <dbReference type="EMBL" id="GAJ17588.1"/>
    </source>
</evidence>
<dbReference type="AlphaFoldDB" id="X1UJF7"/>
<feature type="non-terminal residue" evidence="1">
    <location>
        <position position="125"/>
    </location>
</feature>